<evidence type="ECO:0000313" key="3">
    <source>
        <dbReference type="Proteomes" id="UP000218965"/>
    </source>
</evidence>
<reference evidence="2 3" key="2">
    <citation type="submission" date="2016-01" db="EMBL/GenBank/DDBJ databases">
        <title>Microcella alkaliphila JAM AC0309 whole genome shotgun sequence.</title>
        <authorList>
            <person name="Kurata A."/>
            <person name="Hirose Y."/>
            <person name="Kishimoto N."/>
            <person name="Kobayashi T."/>
        </authorList>
    </citation>
    <scope>NUCLEOTIDE SEQUENCE [LARGE SCALE GENOMIC DNA]</scope>
    <source>
        <strain evidence="2 3">JAM AC0309</strain>
    </source>
</reference>
<proteinExistence type="predicted"/>
<feature type="domain" description="DUF6671" evidence="1">
    <location>
        <begin position="65"/>
        <end position="281"/>
    </location>
</feature>
<sequence>MSHPYHRLTVGFLTQHGKEAVVAAALEPALGCTVARVEGFDTDQLGTFTRDVDRAGTQWEAARTKALTAIELSGHPIGLGSEGSFDRHPLLGFVSHNRELIMLVDRDRDIEIVGIADGPSPHVHGIARTGEELDGIADRAGFPTHWLVVRPNALDDPRFWKGVRDRDELRLAFDWARELSDDGAVAVESDLRAHANPRRMERIAEAAQDLAQRAAVLCPVCGCPGFGRVETVRGLPCAVCWLPTAMARAHVYGCPRCEHREVHDIPGRTTADPQYCDACNP</sequence>
<dbReference type="Proteomes" id="UP000218965">
    <property type="component" value="Chromosome"/>
</dbReference>
<dbReference type="Pfam" id="PF20376">
    <property type="entry name" value="DUF6671"/>
    <property type="match status" value="1"/>
</dbReference>
<reference evidence="3" key="1">
    <citation type="submission" date="2015-12" db="EMBL/GenBank/DDBJ databases">
        <authorList>
            <person name="Shamseldin A."/>
            <person name="Moawad H."/>
            <person name="Abd El-Rahim W.M."/>
            <person name="Sadowsky M.J."/>
        </authorList>
    </citation>
    <scope>NUCLEOTIDE SEQUENCE [LARGE SCALE GENOMIC DNA]</scope>
    <source>
        <strain evidence="3">JAM AC0309</strain>
    </source>
</reference>
<protein>
    <recommendedName>
        <fullName evidence="1">DUF6671 domain-containing protein</fullName>
    </recommendedName>
</protein>
<evidence type="ECO:0000259" key="1">
    <source>
        <dbReference type="Pfam" id="PF20376"/>
    </source>
</evidence>
<accession>A0A0U5BTE3</accession>
<dbReference type="KEGG" id="malk:MalAC0309_0826"/>
<dbReference type="EMBL" id="AP017315">
    <property type="protein sequence ID" value="BAU31693.1"/>
    <property type="molecule type" value="Genomic_DNA"/>
</dbReference>
<dbReference type="AlphaFoldDB" id="A0A0U5BTE3"/>
<dbReference type="RefSeq" id="WP_096420895.1">
    <property type="nucleotide sequence ID" value="NZ_AP017315.1"/>
</dbReference>
<dbReference type="InterPro" id="IPR046612">
    <property type="entry name" value="DUF6671"/>
</dbReference>
<dbReference type="OrthoDB" id="9793837at2"/>
<organism evidence="2 3">
    <name type="scientific">Microcella alkaliphila</name>
    <dbReference type="NCBI Taxonomy" id="279828"/>
    <lineage>
        <taxon>Bacteria</taxon>
        <taxon>Bacillati</taxon>
        <taxon>Actinomycetota</taxon>
        <taxon>Actinomycetes</taxon>
        <taxon>Micrococcales</taxon>
        <taxon>Microbacteriaceae</taxon>
        <taxon>Microcella</taxon>
    </lineage>
</organism>
<evidence type="ECO:0000313" key="2">
    <source>
        <dbReference type="EMBL" id="BAU31693.1"/>
    </source>
</evidence>
<gene>
    <name evidence="2" type="ORF">MalAC0309_0826</name>
</gene>
<name>A0A0U5BTE3_9MICO</name>